<name>A0AAD7FTJ7_9AGAR</name>
<dbReference type="EMBL" id="JARKIF010000006">
    <property type="protein sequence ID" value="KAJ7637109.1"/>
    <property type="molecule type" value="Genomic_DNA"/>
</dbReference>
<feature type="region of interest" description="Disordered" evidence="1">
    <location>
        <begin position="417"/>
        <end position="548"/>
    </location>
</feature>
<accession>A0AAD7FTJ7</accession>
<reference evidence="2" key="1">
    <citation type="submission" date="2023-03" db="EMBL/GenBank/DDBJ databases">
        <title>Massive genome expansion in bonnet fungi (Mycena s.s.) driven by repeated elements and novel gene families across ecological guilds.</title>
        <authorList>
            <consortium name="Lawrence Berkeley National Laboratory"/>
            <person name="Harder C.B."/>
            <person name="Miyauchi S."/>
            <person name="Viragh M."/>
            <person name="Kuo A."/>
            <person name="Thoen E."/>
            <person name="Andreopoulos B."/>
            <person name="Lu D."/>
            <person name="Skrede I."/>
            <person name="Drula E."/>
            <person name="Henrissat B."/>
            <person name="Morin E."/>
            <person name="Kohler A."/>
            <person name="Barry K."/>
            <person name="LaButti K."/>
            <person name="Morin E."/>
            <person name="Salamov A."/>
            <person name="Lipzen A."/>
            <person name="Mereny Z."/>
            <person name="Hegedus B."/>
            <person name="Baldrian P."/>
            <person name="Stursova M."/>
            <person name="Weitz H."/>
            <person name="Taylor A."/>
            <person name="Grigoriev I.V."/>
            <person name="Nagy L.G."/>
            <person name="Martin F."/>
            <person name="Kauserud H."/>
        </authorList>
    </citation>
    <scope>NUCLEOTIDE SEQUENCE</scope>
    <source>
        <strain evidence="2">9284</strain>
    </source>
</reference>
<organism evidence="2 3">
    <name type="scientific">Roridomyces roridus</name>
    <dbReference type="NCBI Taxonomy" id="1738132"/>
    <lineage>
        <taxon>Eukaryota</taxon>
        <taxon>Fungi</taxon>
        <taxon>Dikarya</taxon>
        <taxon>Basidiomycota</taxon>
        <taxon>Agaricomycotina</taxon>
        <taxon>Agaricomycetes</taxon>
        <taxon>Agaricomycetidae</taxon>
        <taxon>Agaricales</taxon>
        <taxon>Marasmiineae</taxon>
        <taxon>Mycenaceae</taxon>
        <taxon>Roridomyces</taxon>
    </lineage>
</organism>
<protein>
    <submittedName>
        <fullName evidence="2">Uncharacterized protein</fullName>
    </submittedName>
</protein>
<evidence type="ECO:0000256" key="1">
    <source>
        <dbReference type="SAM" id="MobiDB-lite"/>
    </source>
</evidence>
<proteinExistence type="predicted"/>
<keyword evidence="3" id="KW-1185">Reference proteome</keyword>
<evidence type="ECO:0000313" key="3">
    <source>
        <dbReference type="Proteomes" id="UP001221142"/>
    </source>
</evidence>
<dbReference type="Proteomes" id="UP001221142">
    <property type="component" value="Unassembled WGS sequence"/>
</dbReference>
<evidence type="ECO:0000313" key="2">
    <source>
        <dbReference type="EMBL" id="KAJ7637109.1"/>
    </source>
</evidence>
<gene>
    <name evidence="2" type="ORF">FB45DRAFT_456357</name>
</gene>
<dbReference type="AlphaFoldDB" id="A0AAD7FTJ7"/>
<comment type="caution">
    <text evidence="2">The sequence shown here is derived from an EMBL/GenBank/DDBJ whole genome shotgun (WGS) entry which is preliminary data.</text>
</comment>
<feature type="compositionally biased region" description="Basic residues" evidence="1">
    <location>
        <begin position="500"/>
        <end position="511"/>
    </location>
</feature>
<sequence>MDNAIHALKQAASKHKKNADVQTALGELNSIASLLKLSSSSKISKRLTEIFTEKFHPLFDVAPLQALDFCAVVVGIVFKEKIKPALDPKVQFEWETAMKQVISTALDFLEYKPSSSNKSAAKKLVTVLCNVFYGQTPLYEWRSPTLIFNINVFLSVVAADHIESQRLLRNDKVLGMKRMGYVLSQSRDFYTLDSILILVAPIMPTREAQAKRTEFLDSLFPPDLFPCSADVIRLIEEYRPEHDWDVVVKDIVKCLAKTDISFPQPVEYKEPHATGCELPNIISPIYVDRVSLFVNSEVDEIRDCCQIPYTSIGRVKFVDSADNYIRVTVHLNAQPLIGARTESVAGKYQLSFTAEESEVEILVDALKARGQGSKISQVDRKVSMLAEGNLSLEFDSSGRKPATQQEKVAKVEQLWKESNGLGEPTSPLVAGSSRSDSVQEAIYGDDLSDMSDREDSRAPSKPKSKSKPNSKAEAPRVVRIVQPSSEDEAEPPIAQPGRKSAPRKTALKKKMAVVESEDEEDSPPATNPKDFGFRADAAGAATGQECAD</sequence>